<gene>
    <name evidence="2" type="ORF">C5615_22475</name>
</gene>
<evidence type="ECO:0000256" key="1">
    <source>
        <dbReference type="SAM" id="MobiDB-lite"/>
    </source>
</evidence>
<sequence>MPLDDDALQPLARRTESSGLIHQRVTKAIDIDNPAAVADISTSRDRLVTQPKLRDRRAQP</sequence>
<evidence type="ECO:0000313" key="3">
    <source>
        <dbReference type="Proteomes" id="UP000238206"/>
    </source>
</evidence>
<organism evidence="2 3">
    <name type="scientific">Burkholderia cepacia</name>
    <name type="common">Pseudomonas cepacia</name>
    <dbReference type="NCBI Taxonomy" id="292"/>
    <lineage>
        <taxon>Bacteria</taxon>
        <taxon>Pseudomonadati</taxon>
        <taxon>Pseudomonadota</taxon>
        <taxon>Betaproteobacteria</taxon>
        <taxon>Burkholderiales</taxon>
        <taxon>Burkholderiaceae</taxon>
        <taxon>Burkholderia</taxon>
        <taxon>Burkholderia cepacia complex</taxon>
    </lineage>
</organism>
<evidence type="ECO:0000313" key="2">
    <source>
        <dbReference type="EMBL" id="PQP15718.1"/>
    </source>
</evidence>
<dbReference type="Proteomes" id="UP000238206">
    <property type="component" value="Unassembled WGS sequence"/>
</dbReference>
<accession>A0A2S8ILQ6</accession>
<feature type="compositionally biased region" description="Basic and acidic residues" evidence="1">
    <location>
        <begin position="42"/>
        <end position="60"/>
    </location>
</feature>
<dbReference type="AlphaFoldDB" id="A0A2S8ILQ6"/>
<proteinExistence type="predicted"/>
<name>A0A2S8ILQ6_BURCE</name>
<protein>
    <submittedName>
        <fullName evidence="2">Uncharacterized protein</fullName>
    </submittedName>
</protein>
<dbReference type="EMBL" id="PUIQ01000029">
    <property type="protein sequence ID" value="PQP15718.1"/>
    <property type="molecule type" value="Genomic_DNA"/>
</dbReference>
<reference evidence="2 3" key="1">
    <citation type="submission" date="2018-02" db="EMBL/GenBank/DDBJ databases">
        <title>Draft genome sequencing of Burkholderia cepacia Y14-15.</title>
        <authorList>
            <person name="Zheng B.-X."/>
        </authorList>
    </citation>
    <scope>NUCLEOTIDE SEQUENCE [LARGE SCALE GENOMIC DNA]</scope>
    <source>
        <strain evidence="2 3">Y14-15</strain>
    </source>
</reference>
<feature type="region of interest" description="Disordered" evidence="1">
    <location>
        <begin position="41"/>
        <end position="60"/>
    </location>
</feature>
<comment type="caution">
    <text evidence="2">The sequence shown here is derived from an EMBL/GenBank/DDBJ whole genome shotgun (WGS) entry which is preliminary data.</text>
</comment>